<evidence type="ECO:0000313" key="2">
    <source>
        <dbReference type="Proteomes" id="UP000218263"/>
    </source>
</evidence>
<evidence type="ECO:0000313" key="1">
    <source>
        <dbReference type="EMBL" id="BAU53634.1"/>
    </source>
</evidence>
<dbReference type="Proteomes" id="UP000218263">
    <property type="component" value="Chromosome"/>
</dbReference>
<keyword evidence="2" id="KW-1185">Reference proteome</keyword>
<reference evidence="1 2" key="1">
    <citation type="submission" date="2015-12" db="EMBL/GenBank/DDBJ databases">
        <title>Genome sequence of Mucilaginibacter gotjawali.</title>
        <authorList>
            <person name="Lee J.S."/>
            <person name="Lee K.C."/>
            <person name="Kim K.K."/>
            <person name="Lee B.W."/>
        </authorList>
    </citation>
    <scope>NUCLEOTIDE SEQUENCE [LARGE SCALE GENOMIC DNA]</scope>
    <source>
        <strain evidence="1 2">SA3-7</strain>
    </source>
</reference>
<dbReference type="KEGG" id="mgot:MgSA37_01803"/>
<organism evidence="1 2">
    <name type="scientific">Mucilaginibacter gotjawali</name>
    <dbReference type="NCBI Taxonomy" id="1550579"/>
    <lineage>
        <taxon>Bacteria</taxon>
        <taxon>Pseudomonadati</taxon>
        <taxon>Bacteroidota</taxon>
        <taxon>Sphingobacteriia</taxon>
        <taxon>Sphingobacteriales</taxon>
        <taxon>Sphingobacteriaceae</taxon>
        <taxon>Mucilaginibacter</taxon>
    </lineage>
</organism>
<dbReference type="AlphaFoldDB" id="A0A0X8X4W5"/>
<gene>
    <name evidence="1" type="ORF">MgSA37_01803</name>
</gene>
<proteinExistence type="predicted"/>
<accession>A0A0X8X4W5</accession>
<dbReference type="EMBL" id="AP017313">
    <property type="protein sequence ID" value="BAU53634.1"/>
    <property type="molecule type" value="Genomic_DNA"/>
</dbReference>
<protein>
    <submittedName>
        <fullName evidence="1">Uncharacterized protein</fullName>
    </submittedName>
</protein>
<sequence length="85" mass="9655">MEEKKKKDNTMLIVLINIVVLIIYTIVLKSLMKGDYDILALFAVIGTHFVICIITSIFYKTKAFLLSAAIIFLVGFSTCVYVFNR</sequence>
<name>A0A0X8X4W5_9SPHI</name>